<dbReference type="Proteomes" id="UP000092125">
    <property type="component" value="Unassembled WGS sequence"/>
</dbReference>
<comment type="caution">
    <text evidence="1">The sequence shown here is derived from an EMBL/GenBank/DDBJ whole genome shotgun (WGS) entry which is preliminary data.</text>
</comment>
<proteinExistence type="predicted"/>
<evidence type="ECO:0000313" key="2">
    <source>
        <dbReference type="Proteomes" id="UP000092125"/>
    </source>
</evidence>
<reference evidence="1 2" key="1">
    <citation type="submission" date="2016-05" db="EMBL/GenBank/DDBJ databases">
        <title>Draft Genome Sequences of Stenotrophomonas maltophilia Strains Sm32COP, Sm41DVV, Sm46PAILV, SmF3, SmF22, SmSOFb1 and SmCVFa1, Isolated from Different Manures, in France.</title>
        <authorList>
            <person name="Nazaret S."/>
            <person name="Bodilis J."/>
        </authorList>
    </citation>
    <scope>NUCLEOTIDE SEQUENCE [LARGE SCALE GENOMIC DNA]</scope>
    <source>
        <strain evidence="1 2">Sm41DVV</strain>
    </source>
</reference>
<accession>A0AAP7GRS5</accession>
<protein>
    <submittedName>
        <fullName evidence="1">Uncharacterized protein</fullName>
    </submittedName>
</protein>
<gene>
    <name evidence="1" type="ORF">A9K56_11370</name>
</gene>
<dbReference type="AlphaFoldDB" id="A0AAP7GRS5"/>
<name>A0AAP7GRS5_STEMA</name>
<organism evidence="1 2">
    <name type="scientific">Stenotrophomonas maltophilia</name>
    <name type="common">Pseudomonas maltophilia</name>
    <name type="synonym">Xanthomonas maltophilia</name>
    <dbReference type="NCBI Taxonomy" id="40324"/>
    <lineage>
        <taxon>Bacteria</taxon>
        <taxon>Pseudomonadati</taxon>
        <taxon>Pseudomonadota</taxon>
        <taxon>Gammaproteobacteria</taxon>
        <taxon>Lysobacterales</taxon>
        <taxon>Lysobacteraceae</taxon>
        <taxon>Stenotrophomonas</taxon>
        <taxon>Stenotrophomonas maltophilia group</taxon>
    </lineage>
</organism>
<dbReference type="EMBL" id="LYVI01000006">
    <property type="protein sequence ID" value="OBU61288.1"/>
    <property type="molecule type" value="Genomic_DNA"/>
</dbReference>
<sequence length="107" mass="12117">MRVCFLMKFDLRRDRHGLAPPLYAYVCAHATSREIALRKASRVLSRIVMDDSQTKWMMMECKDVVQACRSGLLPVEETLLEQASAARSGVAALYRESVQIVGVTEQR</sequence>
<evidence type="ECO:0000313" key="1">
    <source>
        <dbReference type="EMBL" id="OBU61288.1"/>
    </source>
</evidence>